<keyword evidence="3" id="KW-1185">Reference proteome</keyword>
<organism evidence="2 3">
    <name type="scientific">Chrysophaeum taylorii</name>
    <dbReference type="NCBI Taxonomy" id="2483200"/>
    <lineage>
        <taxon>Eukaryota</taxon>
        <taxon>Sar</taxon>
        <taxon>Stramenopiles</taxon>
        <taxon>Ochrophyta</taxon>
        <taxon>Pelagophyceae</taxon>
        <taxon>Pelagomonadales</taxon>
        <taxon>Pelagomonadaceae</taxon>
        <taxon>Chrysophaeum</taxon>
    </lineage>
</organism>
<dbReference type="EMBL" id="JAQMWT010000317">
    <property type="protein sequence ID" value="KAJ8605107.1"/>
    <property type="molecule type" value="Genomic_DNA"/>
</dbReference>
<evidence type="ECO:0000313" key="3">
    <source>
        <dbReference type="Proteomes" id="UP001230188"/>
    </source>
</evidence>
<name>A0AAD7UHR7_9STRA</name>
<protein>
    <submittedName>
        <fullName evidence="2">Uncharacterized protein</fullName>
    </submittedName>
</protein>
<feature type="compositionally biased region" description="Basic and acidic residues" evidence="1">
    <location>
        <begin position="89"/>
        <end position="110"/>
    </location>
</feature>
<dbReference type="AlphaFoldDB" id="A0AAD7UHR7"/>
<dbReference type="Proteomes" id="UP001230188">
    <property type="component" value="Unassembled WGS sequence"/>
</dbReference>
<feature type="compositionally biased region" description="Basic and acidic residues" evidence="1">
    <location>
        <begin position="223"/>
        <end position="232"/>
    </location>
</feature>
<comment type="caution">
    <text evidence="2">The sequence shown here is derived from an EMBL/GenBank/DDBJ whole genome shotgun (WGS) entry which is preliminary data.</text>
</comment>
<dbReference type="Pfam" id="PF15261">
    <property type="entry name" value="JHY"/>
    <property type="match status" value="1"/>
</dbReference>
<evidence type="ECO:0000256" key="1">
    <source>
        <dbReference type="SAM" id="MobiDB-lite"/>
    </source>
</evidence>
<sequence length="289" mass="32669">MTPRDRYLAQALRPPRGGQNARGAVASVNTPDSLDDHLTDLGACTPPAPPESEIEGTRDLARPPPHLEAFGSVASSARSGLPPRASRRSTSERPQRRRREDELGDAMNEKLVKQPRDQLFFSRKARPVANFEPYTLDQYRLVKPEKYYELGKLQPDLNREDLIAKRKNADRVREFSRNLRAVNAQQKTGVDKPVKKDTPSEPSKREKALEFARKIPKPKVHPKPPDEADILSHHAKAARHRSDDDEGAEEGGGLELTRLEQLEAKHDHMRALADNIRRQFYYAASGHNY</sequence>
<proteinExistence type="predicted"/>
<feature type="region of interest" description="Disordered" evidence="1">
    <location>
        <begin position="184"/>
        <end position="255"/>
    </location>
</feature>
<dbReference type="InterPro" id="IPR027968">
    <property type="entry name" value="JHY"/>
</dbReference>
<feature type="region of interest" description="Disordered" evidence="1">
    <location>
        <begin position="1"/>
        <end position="110"/>
    </location>
</feature>
<reference evidence="2" key="1">
    <citation type="submission" date="2023-01" db="EMBL/GenBank/DDBJ databases">
        <title>Metagenome sequencing of chrysophaentin producing Chrysophaeum taylorii.</title>
        <authorList>
            <person name="Davison J."/>
            <person name="Bewley C."/>
        </authorList>
    </citation>
    <scope>NUCLEOTIDE SEQUENCE</scope>
    <source>
        <strain evidence="2">NIES-1699</strain>
    </source>
</reference>
<evidence type="ECO:0000313" key="2">
    <source>
        <dbReference type="EMBL" id="KAJ8605107.1"/>
    </source>
</evidence>
<gene>
    <name evidence="2" type="ORF">CTAYLR_000407</name>
</gene>
<feature type="compositionally biased region" description="Basic and acidic residues" evidence="1">
    <location>
        <begin position="189"/>
        <end position="213"/>
    </location>
</feature>
<accession>A0AAD7UHR7</accession>